<proteinExistence type="predicted"/>
<feature type="region of interest" description="Disordered" evidence="1">
    <location>
        <begin position="1"/>
        <end position="30"/>
    </location>
</feature>
<protein>
    <submittedName>
        <fullName evidence="3">DUF4389 domain-containing protein</fullName>
    </submittedName>
</protein>
<evidence type="ECO:0000313" key="3">
    <source>
        <dbReference type="EMBL" id="MFC4908159.1"/>
    </source>
</evidence>
<sequence>MNFPPPMPPPEAPPPPPDAPPARPLRVEGTPDPAPSRALWLVKWLLLIPHYIVLLLLWIGVVVVSVIAFFAILFTGRYPRALFDFTVGVLRWNWRVSYYGYGMLATDRYPPFTLGEAPDYPARLTVAYPERLSRGLVLVKWWLLAIPHYLILAAFSGAGMYSASGSGGWRTPGLIGASVLIVAIALLFTARYPRGLFNLLMGLNRWSLRVSVYALLLSDVYPPFRLDQGPLETERPL</sequence>
<dbReference type="EMBL" id="JBHSIT010000003">
    <property type="protein sequence ID" value="MFC4908159.1"/>
    <property type="molecule type" value="Genomic_DNA"/>
</dbReference>
<dbReference type="Proteomes" id="UP001595872">
    <property type="component" value="Unassembled WGS sequence"/>
</dbReference>
<name>A0ABV9TWT4_9ACTN</name>
<reference evidence="4" key="1">
    <citation type="journal article" date="2019" name="Int. J. Syst. Evol. Microbiol.">
        <title>The Global Catalogue of Microorganisms (GCM) 10K type strain sequencing project: providing services to taxonomists for standard genome sequencing and annotation.</title>
        <authorList>
            <consortium name="The Broad Institute Genomics Platform"/>
            <consortium name="The Broad Institute Genome Sequencing Center for Infectious Disease"/>
            <person name="Wu L."/>
            <person name="Ma J."/>
        </authorList>
    </citation>
    <scope>NUCLEOTIDE SEQUENCE [LARGE SCALE GENOMIC DNA]</scope>
    <source>
        <strain evidence="4">KLKA75</strain>
    </source>
</reference>
<feature type="compositionally biased region" description="Pro residues" evidence="1">
    <location>
        <begin position="1"/>
        <end position="23"/>
    </location>
</feature>
<evidence type="ECO:0000313" key="4">
    <source>
        <dbReference type="Proteomes" id="UP001595872"/>
    </source>
</evidence>
<feature type="transmembrane region" description="Helical" evidence="2">
    <location>
        <begin position="173"/>
        <end position="192"/>
    </location>
</feature>
<organism evidence="3 4">
    <name type="scientific">Actinomadura gamaensis</name>
    <dbReference type="NCBI Taxonomy" id="1763541"/>
    <lineage>
        <taxon>Bacteria</taxon>
        <taxon>Bacillati</taxon>
        <taxon>Actinomycetota</taxon>
        <taxon>Actinomycetes</taxon>
        <taxon>Streptosporangiales</taxon>
        <taxon>Thermomonosporaceae</taxon>
        <taxon>Actinomadura</taxon>
    </lineage>
</organism>
<keyword evidence="2" id="KW-0812">Transmembrane</keyword>
<gene>
    <name evidence="3" type="ORF">ACFPCY_12565</name>
</gene>
<dbReference type="Pfam" id="PF14333">
    <property type="entry name" value="DUF4389"/>
    <property type="match status" value="2"/>
</dbReference>
<accession>A0ABV9TWT4</accession>
<keyword evidence="4" id="KW-1185">Reference proteome</keyword>
<comment type="caution">
    <text evidence="3">The sequence shown here is derived from an EMBL/GenBank/DDBJ whole genome shotgun (WGS) entry which is preliminary data.</text>
</comment>
<keyword evidence="2" id="KW-1133">Transmembrane helix</keyword>
<feature type="transmembrane region" description="Helical" evidence="2">
    <location>
        <begin position="141"/>
        <end position="161"/>
    </location>
</feature>
<evidence type="ECO:0000256" key="1">
    <source>
        <dbReference type="SAM" id="MobiDB-lite"/>
    </source>
</evidence>
<dbReference type="InterPro" id="IPR025498">
    <property type="entry name" value="DUF4389"/>
</dbReference>
<keyword evidence="2" id="KW-0472">Membrane</keyword>
<evidence type="ECO:0000256" key="2">
    <source>
        <dbReference type="SAM" id="Phobius"/>
    </source>
</evidence>
<feature type="transmembrane region" description="Helical" evidence="2">
    <location>
        <begin position="51"/>
        <end position="74"/>
    </location>
</feature>